<organism evidence="2 3">
    <name type="scientific">Ramlibacter tataouinensis (strain ATCC BAA-407 / DSM 14655 / LMG 21543 / TTB310)</name>
    <dbReference type="NCBI Taxonomy" id="365046"/>
    <lineage>
        <taxon>Bacteria</taxon>
        <taxon>Pseudomonadati</taxon>
        <taxon>Pseudomonadota</taxon>
        <taxon>Betaproteobacteria</taxon>
        <taxon>Burkholderiales</taxon>
        <taxon>Comamonadaceae</taxon>
        <taxon>Ramlibacter</taxon>
    </lineage>
</organism>
<dbReference type="Pfam" id="PF00232">
    <property type="entry name" value="Glyco_hydro_1"/>
    <property type="match status" value="1"/>
</dbReference>
<dbReference type="OrthoDB" id="9803892at2"/>
<dbReference type="PATRIC" id="fig|365046.3.peg.314"/>
<dbReference type="KEGG" id="rta:Rta_03060"/>
<dbReference type="GO" id="GO:0004553">
    <property type="term" value="F:hydrolase activity, hydrolyzing O-glycosyl compounds"/>
    <property type="evidence" value="ECO:0007669"/>
    <property type="project" value="InterPro"/>
</dbReference>
<dbReference type="EMBL" id="CP000245">
    <property type="protein sequence ID" value="AEG91376.1"/>
    <property type="molecule type" value="Genomic_DNA"/>
</dbReference>
<feature type="region of interest" description="Disordered" evidence="1">
    <location>
        <begin position="670"/>
        <end position="698"/>
    </location>
</feature>
<evidence type="ECO:0000313" key="3">
    <source>
        <dbReference type="Proteomes" id="UP000008385"/>
    </source>
</evidence>
<keyword evidence="2" id="KW-0326">Glycosidase</keyword>
<dbReference type="STRING" id="365046.Rta_03060"/>
<dbReference type="Gene3D" id="3.20.20.80">
    <property type="entry name" value="Glycosidases"/>
    <property type="match status" value="1"/>
</dbReference>
<evidence type="ECO:0000313" key="2">
    <source>
        <dbReference type="EMBL" id="AEG91376.1"/>
    </source>
</evidence>
<dbReference type="GO" id="GO:0005975">
    <property type="term" value="P:carbohydrate metabolic process"/>
    <property type="evidence" value="ECO:0007669"/>
    <property type="project" value="InterPro"/>
</dbReference>
<dbReference type="RefSeq" id="WP_013899609.1">
    <property type="nucleotide sequence ID" value="NC_015677.1"/>
</dbReference>
<dbReference type="InterPro" id="IPR001360">
    <property type="entry name" value="Glyco_hydro_1"/>
</dbReference>
<dbReference type="HOGENOM" id="CLU_023233_0_0_4"/>
<evidence type="ECO:0000256" key="1">
    <source>
        <dbReference type="SAM" id="MobiDB-lite"/>
    </source>
</evidence>
<gene>
    <name evidence="2" type="ordered locus">Rta_03060</name>
</gene>
<accession>F5Y4Q8</accession>
<feature type="region of interest" description="Disordered" evidence="1">
    <location>
        <begin position="714"/>
        <end position="733"/>
    </location>
</feature>
<feature type="compositionally biased region" description="Basic and acidic residues" evidence="1">
    <location>
        <begin position="720"/>
        <end position="733"/>
    </location>
</feature>
<name>F5Y4Q8_RAMTT</name>
<proteinExistence type="predicted"/>
<reference evidence="3" key="1">
    <citation type="submission" date="2006-01" db="EMBL/GenBank/DDBJ databases">
        <title>Genome of the cyst-dividing bacterium Ramlibacter tataouinensis.</title>
        <authorList>
            <person name="Barakat M."/>
            <person name="Ortet P."/>
            <person name="De Luca G."/>
            <person name="Jourlin-Castelli C."/>
            <person name="Ansaldi M."/>
            <person name="Py B."/>
            <person name="Fichant G."/>
            <person name="Coutinho P."/>
            <person name="Voulhoux R."/>
            <person name="Bastien O."/>
            <person name="Roy S."/>
            <person name="Marechal E."/>
            <person name="Henrissat B."/>
            <person name="Quentin Y."/>
            <person name="Noirot P."/>
            <person name="Filloux A."/>
            <person name="Mejean V."/>
            <person name="DuBow M."/>
            <person name="Barras F."/>
            <person name="Heulin T."/>
        </authorList>
    </citation>
    <scope>NUCLEOTIDE SEQUENCE [LARGE SCALE GENOMIC DNA]</scope>
    <source>
        <strain evidence="3">ATCC BAA-407 / DSM 14655 / LMG 21543 / TTB310</strain>
    </source>
</reference>
<dbReference type="InterPro" id="IPR017853">
    <property type="entry name" value="GH"/>
</dbReference>
<protein>
    <submittedName>
        <fullName evidence="2">Candidate b-glycosidase, Glycoside Hydrolase Family 1</fullName>
    </submittedName>
</protein>
<keyword evidence="2" id="KW-0378">Hydrolase</keyword>
<reference evidence="2 3" key="2">
    <citation type="journal article" date="2011" name="PLoS ONE">
        <title>The Cyst-Dividing Bacterium Ramlibacter tataouinensis TTB310 Genome Reveals a Well-Stocked Toolbox for Adaptation to a Desert Environment.</title>
        <authorList>
            <person name="De Luca G."/>
            <person name="Barakat M."/>
            <person name="Ortet P."/>
            <person name="Fochesato S."/>
            <person name="Jourlin-Castelli C."/>
            <person name="Ansaldi M."/>
            <person name="Py B."/>
            <person name="Fichant G."/>
            <person name="Coutinho P.M."/>
            <person name="Voulhoux R."/>
            <person name="Bastien O."/>
            <person name="Marechal E."/>
            <person name="Henrissat B."/>
            <person name="Quentin Y."/>
            <person name="Noirot P."/>
            <person name="Filloux A."/>
            <person name="Mejean V."/>
            <person name="Dubow M.S."/>
            <person name="Barras F."/>
            <person name="Barbe V."/>
            <person name="Weissenbach J."/>
            <person name="Mihalcescu I."/>
            <person name="Vermeglio A."/>
            <person name="Achouak W."/>
            <person name="Heulin T."/>
        </authorList>
    </citation>
    <scope>NUCLEOTIDE SEQUENCE [LARGE SCALE GENOMIC DNA]</scope>
    <source>
        <strain evidence="3">ATCC BAA-407 / DSM 14655 / LMG 21543 / TTB310</strain>
    </source>
</reference>
<dbReference type="AlphaFoldDB" id="F5Y4Q8"/>
<dbReference type="eggNOG" id="COG2723">
    <property type="taxonomic scope" value="Bacteria"/>
</dbReference>
<sequence>MTSYNDLTPALPSSPSLSSSPASTDHDPAALELWGGYECTVNRVGDRWFDQTPRSGHEHRLDDLALFAGLGMRSLRYPALWERMSPRSPDEIDFRWTDERLPEMARLGLNPIVTLCHHGSGPAYTSLVMDNFAAGLARHAAAVARRYPWVRDWTPVNEPLTTARFSALYGYWYPHTTDEGLFWRALLNEIDATRLAMREIRAVNPQARLVQTDDLGFCHATPPLQCEADHQNERRWMGWDLLCGKVVPGHALWERLCAFGLEERLRAIADDPCPPDVVGINHYLSSERLLDHRVERHPHRAIADRELGDCAGIPYVDVDAIRNHRPGVLGLPQLLRQAWERYRLPLAVTECHNGATREEQVRWFVEVWEGAQQLRREGMDLRAVTAWSLLGSYDWNRMVTRHAGHYEPGVFDVRSGRPRPTLLARVLRDLAQGRPAQAPGLEAPGWWRRESRFIDAPAGQAHVPVAGHSGGPAACDDGAPLLIVGDDGPLTHLAQRACEVRGLRHVLAGAGSALAQLRACRPWAVLDARDRDHVTRPLTTVPEPASGRLPALARQCAELGVPCALFVTAVGGAAPAPLPSGVLVARTGPVYLPWDRSARAVRLLDALDAGQAVAADAGHPWTAVYGPDLLDGVLDLLLDGMDGEAHFVPLESWTEADFARQLALTADRDAGQVTAHGEPLPPADAGAAGRPTSYLPPGETTLERFVRESRLARVAGEEAVQPREDEVRMEEAH</sequence>
<feature type="compositionally biased region" description="Low complexity" evidence="1">
    <location>
        <begin position="9"/>
        <end position="23"/>
    </location>
</feature>
<keyword evidence="3" id="KW-1185">Reference proteome</keyword>
<dbReference type="SUPFAM" id="SSF51445">
    <property type="entry name" value="(Trans)glycosidases"/>
    <property type="match status" value="1"/>
</dbReference>
<dbReference type="Proteomes" id="UP000008385">
    <property type="component" value="Chromosome"/>
</dbReference>
<feature type="region of interest" description="Disordered" evidence="1">
    <location>
        <begin position="1"/>
        <end position="25"/>
    </location>
</feature>